<sequence>MRERLNAIREAVTGNRVFQETASMASKMREAVTPERIMIISGFIAVISLGVVVGAGLATEGNIQVDNPLILVPSLTALISTFSARLALEKLIR</sequence>
<comment type="caution">
    <text evidence="2">The sequence shown here is derived from an EMBL/GenBank/DDBJ whole genome shotgun (WGS) entry which is preliminary data.</text>
</comment>
<name>A0A1F5IQX8_9BACT</name>
<evidence type="ECO:0000313" key="3">
    <source>
        <dbReference type="Proteomes" id="UP000176336"/>
    </source>
</evidence>
<dbReference type="AlphaFoldDB" id="A0A1F5IQX8"/>
<keyword evidence="1" id="KW-1133">Transmembrane helix</keyword>
<keyword evidence="1" id="KW-0472">Membrane</keyword>
<dbReference type="Proteomes" id="UP000176336">
    <property type="component" value="Unassembled WGS sequence"/>
</dbReference>
<evidence type="ECO:0000256" key="1">
    <source>
        <dbReference type="SAM" id="Phobius"/>
    </source>
</evidence>
<feature type="transmembrane region" description="Helical" evidence="1">
    <location>
        <begin position="37"/>
        <end position="58"/>
    </location>
</feature>
<keyword evidence="1" id="KW-0812">Transmembrane</keyword>
<protein>
    <submittedName>
        <fullName evidence="2">Uncharacterized protein</fullName>
    </submittedName>
</protein>
<proteinExistence type="predicted"/>
<gene>
    <name evidence="2" type="ORF">A2871_02040</name>
</gene>
<dbReference type="EMBL" id="MFCR01000010">
    <property type="protein sequence ID" value="OGE18773.1"/>
    <property type="molecule type" value="Genomic_DNA"/>
</dbReference>
<evidence type="ECO:0000313" key="2">
    <source>
        <dbReference type="EMBL" id="OGE18773.1"/>
    </source>
</evidence>
<feature type="transmembrane region" description="Helical" evidence="1">
    <location>
        <begin position="70"/>
        <end position="88"/>
    </location>
</feature>
<reference evidence="2 3" key="1">
    <citation type="journal article" date="2016" name="Nat. Commun.">
        <title>Thousands of microbial genomes shed light on interconnected biogeochemical processes in an aquifer system.</title>
        <authorList>
            <person name="Anantharaman K."/>
            <person name="Brown C.T."/>
            <person name="Hug L.A."/>
            <person name="Sharon I."/>
            <person name="Castelle C.J."/>
            <person name="Probst A.J."/>
            <person name="Thomas B.C."/>
            <person name="Singh A."/>
            <person name="Wilkins M.J."/>
            <person name="Karaoz U."/>
            <person name="Brodie E.L."/>
            <person name="Williams K.H."/>
            <person name="Hubbard S.S."/>
            <person name="Banfield J.F."/>
        </authorList>
    </citation>
    <scope>NUCLEOTIDE SEQUENCE [LARGE SCALE GENOMIC DNA]</scope>
</reference>
<organism evidence="2 3">
    <name type="scientific">Candidatus Daviesbacteria bacterium RIFCSPHIGHO2_01_FULL_41_23</name>
    <dbReference type="NCBI Taxonomy" id="1797764"/>
    <lineage>
        <taxon>Bacteria</taxon>
        <taxon>Candidatus Daviesiibacteriota</taxon>
    </lineage>
</organism>
<accession>A0A1F5IQX8</accession>